<feature type="region of interest" description="Disordered" evidence="1">
    <location>
        <begin position="109"/>
        <end position="134"/>
    </location>
</feature>
<sequence>MKKLLSHILLICTITSIWSLQPLSSDAASTDSQTLTLKFGAAANQIISDTVYLATPTTSFKVPTYAGRTVASYNLTINGTSQTVNGTDPSVKDGYIQVTDKPGKAIPLEGSGISNPAFTADRTSDGKRWRAGATNPDTKEITKIEWAPQAGTGCMAGTISSCPGLIPSSVTYLGGTSGSINHLRYSNGEAVSYSENVPTVQSLELSTGQTIPWVSIDKCSVEITGAKPTSKGLSLIKFGKGAECGTGTLVGRRSLNDNTDVAGIDYTRTSTGSGLAEQRQWKYVFDTKWKGTTYAYKGSITINYVPKTKPGFDGDFDILPDSTLTYGDTFKLGPKDIETTGSCTFQSIKFRIERNGQVYTGNAITSKTTDDTYTLAKYPYVMLAGASHDVYMQINTSCGSDWIGPKELYLMDPNLGGGGPTPTPTSTPPPGENRPPTAKIAWVKAGTTTPTGIIPVGTKVDLIITDFNDPDYPDDWVDVDYWDFASSTDWLKSVPDEFGDNLKLNSYTNITASGIGSHKVALTVKDLKGATYTAYATLNVVDSKPVAVIRGPSSVKAGRPLPSEFDGLMSYSPIGLKIVNYVWTNVQTKYMTPGTETITLKVKDEENRWSDVTSHLLNVIPDDPPIDTLTVPEQSTRLGTATIQSQAYSPDYDNLASRKIEMKYDANNDGFSNDAWQTVVNGNGDADSFTFTPSRIGKYVFQETVCEDYGLCGNTNGQPESERTLNVVNIAPIADVKTESDVSDPPESSAMLMTELYNNGRFYNINRGAIGDKSNWKIDTGGILTSKSRTPLTNNTRPYYGTYNSTILSTSFGIDGVPRMSAFTGIQSSPTLTRIYFPDNPIIVPLDDDKYTYIGAMGSISAYTKSMQLVWKRDIFNGYPFQLLSYGSTVVAVGESGIGRSMVIGFNRDTGQELFRNDTLAAYVGGYTNLLQIPNGFIYGSFKFNASGGGRRAAAISLC</sequence>
<protein>
    <submittedName>
        <fullName evidence="3">Uncharacterized protein</fullName>
    </submittedName>
</protein>
<evidence type="ECO:0000256" key="2">
    <source>
        <dbReference type="SAM" id="SignalP"/>
    </source>
</evidence>
<dbReference type="AlphaFoldDB" id="A0A9X4QLD3"/>
<feature type="region of interest" description="Disordered" evidence="1">
    <location>
        <begin position="413"/>
        <end position="434"/>
    </location>
</feature>
<proteinExistence type="predicted"/>
<evidence type="ECO:0000256" key="1">
    <source>
        <dbReference type="SAM" id="MobiDB-lite"/>
    </source>
</evidence>
<feature type="compositionally biased region" description="Pro residues" evidence="1">
    <location>
        <begin position="421"/>
        <end position="433"/>
    </location>
</feature>
<feature type="chain" id="PRO_5040858917" evidence="2">
    <location>
        <begin position="28"/>
        <end position="959"/>
    </location>
</feature>
<keyword evidence="2" id="KW-0732">Signal</keyword>
<reference evidence="3 4" key="1">
    <citation type="submission" date="2022-10" db="EMBL/GenBank/DDBJ databases">
        <title>Comparative genomic analysis of Cohnella hashimotonis sp. nov., isolated from the International Space Station.</title>
        <authorList>
            <person name="Simpson A."/>
            <person name="Venkateswaran K."/>
        </authorList>
    </citation>
    <scope>NUCLEOTIDE SEQUENCE [LARGE SCALE GENOMIC DNA]</scope>
    <source>
        <strain evidence="3 4">DSM 18997</strain>
    </source>
</reference>
<name>A0A9X4QLD3_9BACL</name>
<organism evidence="3 4">
    <name type="scientific">Cohnella ginsengisoli</name>
    <dbReference type="NCBI Taxonomy" id="425004"/>
    <lineage>
        <taxon>Bacteria</taxon>
        <taxon>Bacillati</taxon>
        <taxon>Bacillota</taxon>
        <taxon>Bacilli</taxon>
        <taxon>Bacillales</taxon>
        <taxon>Paenibacillaceae</taxon>
        <taxon>Cohnella</taxon>
    </lineage>
</organism>
<keyword evidence="4" id="KW-1185">Reference proteome</keyword>
<dbReference type="Proteomes" id="UP001153387">
    <property type="component" value="Unassembled WGS sequence"/>
</dbReference>
<accession>A0A9X4QLD3</accession>
<feature type="signal peptide" evidence="2">
    <location>
        <begin position="1"/>
        <end position="27"/>
    </location>
</feature>
<evidence type="ECO:0000313" key="4">
    <source>
        <dbReference type="Proteomes" id="UP001153387"/>
    </source>
</evidence>
<dbReference type="EMBL" id="JAPDHZ010000002">
    <property type="protein sequence ID" value="MDG0790578.1"/>
    <property type="molecule type" value="Genomic_DNA"/>
</dbReference>
<comment type="caution">
    <text evidence="3">The sequence shown here is derived from an EMBL/GenBank/DDBJ whole genome shotgun (WGS) entry which is preliminary data.</text>
</comment>
<dbReference type="RefSeq" id="WP_277564396.1">
    <property type="nucleotide sequence ID" value="NZ_JAPDHZ010000002.1"/>
</dbReference>
<gene>
    <name evidence="3" type="ORF">OMP38_06710</name>
</gene>
<evidence type="ECO:0000313" key="3">
    <source>
        <dbReference type="EMBL" id="MDG0790578.1"/>
    </source>
</evidence>